<feature type="coiled-coil region" evidence="7">
    <location>
        <begin position="259"/>
        <end position="328"/>
    </location>
</feature>
<protein>
    <recommendedName>
        <fullName evidence="6">Cilia- and flagella-associated protein 91</fullName>
    </recommendedName>
</protein>
<keyword evidence="3" id="KW-0206">Cytoskeleton</keyword>
<evidence type="ECO:0000256" key="6">
    <source>
        <dbReference type="ARBA" id="ARBA00029555"/>
    </source>
</evidence>
<evidence type="ECO:0000259" key="9">
    <source>
        <dbReference type="Pfam" id="PF14738"/>
    </source>
</evidence>
<dbReference type="Pfam" id="PF14738">
    <property type="entry name" value="CFAP91"/>
    <property type="match status" value="1"/>
</dbReference>
<name>A0AAV7NC72_PLEWA</name>
<evidence type="ECO:0000313" key="11">
    <source>
        <dbReference type="Proteomes" id="UP001066276"/>
    </source>
</evidence>
<evidence type="ECO:0000256" key="2">
    <source>
        <dbReference type="ARBA" id="ARBA00022490"/>
    </source>
</evidence>
<evidence type="ECO:0000256" key="7">
    <source>
        <dbReference type="SAM" id="Coils"/>
    </source>
</evidence>
<gene>
    <name evidence="10" type="ORF">NDU88_000729</name>
</gene>
<dbReference type="PANTHER" id="PTHR22455">
    <property type="entry name" value="CILIA- AND FLAGELLA-ASSOCIATED PROTEIN 91"/>
    <property type="match status" value="1"/>
</dbReference>
<dbReference type="InterPro" id="IPR026720">
    <property type="entry name" value="CFAP91"/>
</dbReference>
<dbReference type="EMBL" id="JANPWB010000012">
    <property type="protein sequence ID" value="KAJ1112465.1"/>
    <property type="molecule type" value="Genomic_DNA"/>
</dbReference>
<feature type="region of interest" description="Disordered" evidence="8">
    <location>
        <begin position="1"/>
        <end position="21"/>
    </location>
</feature>
<reference evidence="10" key="1">
    <citation type="journal article" date="2022" name="bioRxiv">
        <title>Sequencing and chromosome-scale assembly of the giantPleurodeles waltlgenome.</title>
        <authorList>
            <person name="Brown T."/>
            <person name="Elewa A."/>
            <person name="Iarovenko S."/>
            <person name="Subramanian E."/>
            <person name="Araus A.J."/>
            <person name="Petzold A."/>
            <person name="Susuki M."/>
            <person name="Suzuki K.-i.T."/>
            <person name="Hayashi T."/>
            <person name="Toyoda A."/>
            <person name="Oliveira C."/>
            <person name="Osipova E."/>
            <person name="Leigh N.D."/>
            <person name="Simon A."/>
            <person name="Yun M.H."/>
        </authorList>
    </citation>
    <scope>NUCLEOTIDE SEQUENCE</scope>
    <source>
        <strain evidence="10">20211129_DDA</strain>
        <tissue evidence="10">Liver</tissue>
    </source>
</reference>
<dbReference type="GO" id="GO:0005930">
    <property type="term" value="C:axoneme"/>
    <property type="evidence" value="ECO:0007669"/>
    <property type="project" value="UniProtKB-SubCell"/>
</dbReference>
<evidence type="ECO:0000256" key="8">
    <source>
        <dbReference type="SAM" id="MobiDB-lite"/>
    </source>
</evidence>
<evidence type="ECO:0000256" key="1">
    <source>
        <dbReference type="ARBA" id="ARBA00004430"/>
    </source>
</evidence>
<comment type="similarity">
    <text evidence="5">Belongs to the CFAP91 family.</text>
</comment>
<keyword evidence="2" id="KW-0963">Cytoplasm</keyword>
<dbReference type="InterPro" id="IPR032840">
    <property type="entry name" value="CFAP91_dom"/>
</dbReference>
<evidence type="ECO:0000256" key="5">
    <source>
        <dbReference type="ARBA" id="ARBA00029468"/>
    </source>
</evidence>
<keyword evidence="11" id="KW-1185">Reference proteome</keyword>
<accession>A0AAV7NC72</accession>
<organism evidence="10 11">
    <name type="scientific">Pleurodeles waltl</name>
    <name type="common">Iberian ribbed newt</name>
    <dbReference type="NCBI Taxonomy" id="8319"/>
    <lineage>
        <taxon>Eukaryota</taxon>
        <taxon>Metazoa</taxon>
        <taxon>Chordata</taxon>
        <taxon>Craniata</taxon>
        <taxon>Vertebrata</taxon>
        <taxon>Euteleostomi</taxon>
        <taxon>Amphibia</taxon>
        <taxon>Batrachia</taxon>
        <taxon>Caudata</taxon>
        <taxon>Salamandroidea</taxon>
        <taxon>Salamandridae</taxon>
        <taxon>Pleurodelinae</taxon>
        <taxon>Pleurodeles</taxon>
    </lineage>
</organism>
<keyword evidence="4" id="KW-0966">Cell projection</keyword>
<dbReference type="AlphaFoldDB" id="A0AAV7NC72"/>
<feature type="region of interest" description="Disordered" evidence="8">
    <location>
        <begin position="709"/>
        <end position="739"/>
    </location>
</feature>
<comment type="caution">
    <text evidence="10">The sequence shown here is derived from an EMBL/GenBank/DDBJ whole genome shotgun (WGS) entry which is preliminary data.</text>
</comment>
<proteinExistence type="inferred from homology"/>
<comment type="subcellular location">
    <subcellularLocation>
        <location evidence="1">Cytoplasm</location>
        <location evidence="1">Cytoskeleton</location>
        <location evidence="1">Cilium axoneme</location>
    </subcellularLocation>
</comment>
<dbReference type="Proteomes" id="UP001066276">
    <property type="component" value="Chromosome 8"/>
</dbReference>
<feature type="domain" description="CFAP91" evidence="9">
    <location>
        <begin position="165"/>
        <end position="317"/>
    </location>
</feature>
<evidence type="ECO:0000313" key="10">
    <source>
        <dbReference type="EMBL" id="KAJ1112465.1"/>
    </source>
</evidence>
<keyword evidence="7" id="KW-0175">Coiled coil</keyword>
<sequence>MSVTHTVQHRQQHEGGGYRPTRPYDFLYDPLHTLSGEMDHARANVRAQLVYGRMKKVSDFPAMFSNLPHHPRYSLCLELKNPPPQFVDRRWRGHAAQYRSQDCSPGENADVTGRNRYKYFERPMIPFVQQIPPHILLEMGRTDPYNSLDTGEERPLTPPVRTVGIQTDYRDSEAQTDPYTPEYVVRPGSVPELLTLANLTWGRGLPAGLAEVEMIERAREKRAWEATLPSLQDMSQLEKRRKMMDEQERKEWAFREQEIEKLQEARLEVLKKLLKQREDSQREIDVKRLDDRWCKLQQAKDKRVKQIKKEHIKEIRKLTCKMKNIEGKLERRDIIHDYSSYDSQVYAPLTRIGYFPDRNSERYVVKNPFLSSYEGLLELEANLPDFVTQPRIKTPKHKLTTKDGFLKRAARLDLELEQVHKALVEKRTKSKEEEKPLRFLHKIEKPAPRPITPKVEEPPEGVEERELAIIYLQKLIRGRAIQNMIYEGKEKRLELIQEMRTTHALQEDKQLLKKAEKQVTLALQRQRDLRDHKLSVLDDHLSELEGGALSDMFDFLSKELVRLQQERKIHAFAMLAERQRRIREAEESGRRQVEQRRRREEDEIFKQVVRVHQSTVDTYLEDIILSATDSTADEQAREEIQKMAEEINDIAYEMETRKTRLQSEEIVAELVYSFLIPEVQKRSLKERVRLSQRKHTVAAHRVIHEGTETVMIEKPTAKEEGKIKAVTPEEEDAEPECDP</sequence>
<evidence type="ECO:0000256" key="4">
    <source>
        <dbReference type="ARBA" id="ARBA00023273"/>
    </source>
</evidence>
<dbReference type="PANTHER" id="PTHR22455:SF10">
    <property type="entry name" value="CILIA- AND FLAGELLA-ASSOCIATED PROTEIN 91"/>
    <property type="match status" value="1"/>
</dbReference>
<feature type="compositionally biased region" description="Acidic residues" evidence="8">
    <location>
        <begin position="728"/>
        <end position="739"/>
    </location>
</feature>
<evidence type="ECO:0000256" key="3">
    <source>
        <dbReference type="ARBA" id="ARBA00023212"/>
    </source>
</evidence>